<gene>
    <name evidence="5" type="primary">darP</name>
    <name evidence="7" type="ORF">A5892_08545</name>
</gene>
<comment type="function">
    <text evidence="5">Member of a network of 50S ribosomal subunit biogenesis factors which assembles along the 30S-50S interface, preventing incorrect 23S rRNA structures from forming. Promotes peptidyl transferase center (PTC) maturation.</text>
</comment>
<protein>
    <recommendedName>
        <fullName evidence="5">Dual-action ribosomal maturation protein DarP</fullName>
    </recommendedName>
    <alternativeName>
        <fullName evidence="5">Large ribosomal subunit assembly factor DarP</fullName>
    </alternativeName>
</protein>
<evidence type="ECO:0000256" key="5">
    <source>
        <dbReference type="HAMAP-Rule" id="MF_00765"/>
    </source>
</evidence>
<keyword evidence="1 5" id="KW-0963">Cytoplasm</keyword>
<keyword evidence="3 5" id="KW-0699">rRNA-binding</keyword>
<keyword evidence="2 5" id="KW-0690">Ribosome biogenesis</keyword>
<dbReference type="Gene3D" id="1.10.60.30">
    <property type="entry name" value="PSPTO4464-like domains"/>
    <property type="match status" value="2"/>
</dbReference>
<dbReference type="HAMAP" id="MF_00765">
    <property type="entry name" value="DarP"/>
    <property type="match status" value="1"/>
</dbReference>
<proteinExistence type="inferred from homology"/>
<dbReference type="NCBIfam" id="NF003593">
    <property type="entry name" value="PRK05255.1-1"/>
    <property type="match status" value="1"/>
</dbReference>
<dbReference type="Pfam" id="PF04751">
    <property type="entry name" value="DarP"/>
    <property type="match status" value="1"/>
</dbReference>
<evidence type="ECO:0000256" key="4">
    <source>
        <dbReference type="ARBA" id="ARBA00022884"/>
    </source>
</evidence>
<dbReference type="Proteomes" id="UP000077875">
    <property type="component" value="Chromosome"/>
</dbReference>
<keyword evidence="4 5" id="KW-0694">RNA-binding</keyword>
<evidence type="ECO:0000313" key="7">
    <source>
        <dbReference type="EMBL" id="ANF59572.1"/>
    </source>
</evidence>
<dbReference type="GO" id="GO:0043022">
    <property type="term" value="F:ribosome binding"/>
    <property type="evidence" value="ECO:0007669"/>
    <property type="project" value="UniProtKB-UniRule"/>
</dbReference>
<dbReference type="AlphaFoldDB" id="A0A172YK91"/>
<dbReference type="GO" id="GO:0005829">
    <property type="term" value="C:cytosol"/>
    <property type="evidence" value="ECO:0007669"/>
    <property type="project" value="TreeGrafter"/>
</dbReference>
<reference evidence="7 8" key="1">
    <citation type="submission" date="2016-04" db="EMBL/GenBank/DDBJ databases">
        <title>Complete Genome Sequence of Halotalea alkalilenta IHB B 13600.</title>
        <authorList>
            <person name="Swarnkar M.K."/>
            <person name="Sharma A."/>
            <person name="Kaushal K."/>
            <person name="Soni R."/>
            <person name="Rana S."/>
            <person name="Singh A.K."/>
            <person name="Gulati A."/>
        </authorList>
    </citation>
    <scope>NUCLEOTIDE SEQUENCE [LARGE SCALE GENOMIC DNA]</scope>
    <source>
        <strain evidence="7 8">IHB B 13600</strain>
    </source>
</reference>
<evidence type="ECO:0000256" key="6">
    <source>
        <dbReference type="SAM" id="MobiDB-lite"/>
    </source>
</evidence>
<dbReference type="STRING" id="376489.A5892_08545"/>
<dbReference type="PANTHER" id="PTHR38101">
    <property type="entry name" value="UPF0307 PROTEIN YJGA"/>
    <property type="match status" value="1"/>
</dbReference>
<dbReference type="SUPFAM" id="SSF158710">
    <property type="entry name" value="PSPTO4464-like"/>
    <property type="match status" value="1"/>
</dbReference>
<dbReference type="PANTHER" id="PTHR38101:SF1">
    <property type="entry name" value="UPF0307 PROTEIN YJGA"/>
    <property type="match status" value="1"/>
</dbReference>
<name>A0A172YK91_9GAMM</name>
<organism evidence="7 8">
    <name type="scientific">Halotalea alkalilenta</name>
    <dbReference type="NCBI Taxonomy" id="376489"/>
    <lineage>
        <taxon>Bacteria</taxon>
        <taxon>Pseudomonadati</taxon>
        <taxon>Pseudomonadota</taxon>
        <taxon>Gammaproteobacteria</taxon>
        <taxon>Oceanospirillales</taxon>
        <taxon>Halomonadaceae</taxon>
        <taxon>Halotalea</taxon>
    </lineage>
</organism>
<evidence type="ECO:0000256" key="2">
    <source>
        <dbReference type="ARBA" id="ARBA00022517"/>
    </source>
</evidence>
<dbReference type="InterPro" id="IPR006839">
    <property type="entry name" value="DarP"/>
</dbReference>
<keyword evidence="8" id="KW-1185">Reference proteome</keyword>
<dbReference type="GO" id="GO:0019843">
    <property type="term" value="F:rRNA binding"/>
    <property type="evidence" value="ECO:0007669"/>
    <property type="project" value="UniProtKB-UniRule"/>
</dbReference>
<accession>A0A172YK91</accession>
<evidence type="ECO:0000256" key="3">
    <source>
        <dbReference type="ARBA" id="ARBA00022730"/>
    </source>
</evidence>
<evidence type="ECO:0000313" key="8">
    <source>
        <dbReference type="Proteomes" id="UP000077875"/>
    </source>
</evidence>
<evidence type="ECO:0000256" key="1">
    <source>
        <dbReference type="ARBA" id="ARBA00022490"/>
    </source>
</evidence>
<dbReference type="CDD" id="cd16331">
    <property type="entry name" value="YjgA-like"/>
    <property type="match status" value="1"/>
</dbReference>
<dbReference type="RefSeq" id="WP_064124389.1">
    <property type="nucleotide sequence ID" value="NZ_CP015243.1"/>
</dbReference>
<sequence>MARPPKHGTDEDVSLDEAAPSKSSRKREMTALQKLGAEIIELSPALRGRLPLSDDMLAAIEEMGRIKAHEARRRHMQYVGKLMRSEDLAGIEAAFAAIEDEKQARDLAFHELEGLRDRLIEEGDQALDEVLARFPSIELSSLRQLIRNARRERAADKPPASARKLFKLLRDASGR</sequence>
<dbReference type="KEGG" id="haa:A5892_08545"/>
<comment type="similarity">
    <text evidence="5">Belongs to the DarP family.</text>
</comment>
<comment type="subcellular location">
    <subcellularLocation>
        <location evidence="5">Cytoplasm</location>
    </subcellularLocation>
    <text evidence="5">Associates with late stage pre-50S ribosomal subunits.</text>
</comment>
<dbReference type="EMBL" id="CP015243">
    <property type="protein sequence ID" value="ANF59572.1"/>
    <property type="molecule type" value="Genomic_DNA"/>
</dbReference>
<dbReference type="InterPro" id="IPR023153">
    <property type="entry name" value="DarP_sf"/>
</dbReference>
<dbReference type="GO" id="GO:1902626">
    <property type="term" value="P:assembly of large subunit precursor of preribosome"/>
    <property type="evidence" value="ECO:0007669"/>
    <property type="project" value="UniProtKB-UniRule"/>
</dbReference>
<dbReference type="PIRSF" id="PIRSF016183">
    <property type="entry name" value="UCP016183"/>
    <property type="match status" value="1"/>
</dbReference>
<feature type="region of interest" description="Disordered" evidence="6">
    <location>
        <begin position="1"/>
        <end position="28"/>
    </location>
</feature>